<proteinExistence type="predicted"/>
<sequence>MFDSRIETIEKVTWNGEDEVEIRSDGGVWGGSKRKDFWNPNDDWESIITVGVRIRYWVVSYSIVLGFEVERNRRWAPVWCKANNFQRKAEREKASKAYADFAENEGKKIATAIDEGKNYDDINKLVSDGHTGNTFGWALNYGISNAKNKTNADIVRKQHNIAFGVDSGEGVVNPAILTVAAPQPQGKEGE</sequence>
<name>X0V2M4_9ZZZZ</name>
<protein>
    <submittedName>
        <fullName evidence="1">Uncharacterized protein</fullName>
    </submittedName>
</protein>
<comment type="caution">
    <text evidence="1">The sequence shown here is derived from an EMBL/GenBank/DDBJ whole genome shotgun (WGS) entry which is preliminary data.</text>
</comment>
<gene>
    <name evidence="1" type="ORF">S01H1_40530</name>
</gene>
<evidence type="ECO:0000313" key="1">
    <source>
        <dbReference type="EMBL" id="GAG06773.1"/>
    </source>
</evidence>
<accession>X0V2M4</accession>
<dbReference type="AlphaFoldDB" id="X0V2M4"/>
<organism evidence="1">
    <name type="scientific">marine sediment metagenome</name>
    <dbReference type="NCBI Taxonomy" id="412755"/>
    <lineage>
        <taxon>unclassified sequences</taxon>
        <taxon>metagenomes</taxon>
        <taxon>ecological metagenomes</taxon>
    </lineage>
</organism>
<dbReference type="EMBL" id="BARS01025669">
    <property type="protein sequence ID" value="GAG06773.1"/>
    <property type="molecule type" value="Genomic_DNA"/>
</dbReference>
<reference evidence="1" key="1">
    <citation type="journal article" date="2014" name="Front. Microbiol.">
        <title>High frequency of phylogenetically diverse reductive dehalogenase-homologous genes in deep subseafloor sedimentary metagenomes.</title>
        <authorList>
            <person name="Kawai M."/>
            <person name="Futagami T."/>
            <person name="Toyoda A."/>
            <person name="Takaki Y."/>
            <person name="Nishi S."/>
            <person name="Hori S."/>
            <person name="Arai W."/>
            <person name="Tsubouchi T."/>
            <person name="Morono Y."/>
            <person name="Uchiyama I."/>
            <person name="Ito T."/>
            <person name="Fujiyama A."/>
            <person name="Inagaki F."/>
            <person name="Takami H."/>
        </authorList>
    </citation>
    <scope>NUCLEOTIDE SEQUENCE</scope>
    <source>
        <strain evidence="1">Expedition CK06-06</strain>
    </source>
</reference>